<reference evidence="2 3" key="1">
    <citation type="submission" date="2018-05" db="EMBL/GenBank/DDBJ databases">
        <title>Genome of Sphingosinicella humi QZX222.</title>
        <authorList>
            <person name="Qiao Z."/>
            <person name="Wang G."/>
        </authorList>
    </citation>
    <scope>NUCLEOTIDE SEQUENCE [LARGE SCALE GENOMIC DNA]</scope>
    <source>
        <strain evidence="2 3">QZX222</strain>
    </source>
</reference>
<name>A0A2U2J1T2_9SPHN</name>
<dbReference type="InterPro" id="IPR029033">
    <property type="entry name" value="His_PPase_superfam"/>
</dbReference>
<dbReference type="SMART" id="SM00855">
    <property type="entry name" value="PGAM"/>
    <property type="match status" value="1"/>
</dbReference>
<keyword evidence="3" id="KW-1185">Reference proteome</keyword>
<dbReference type="PANTHER" id="PTHR47623:SF1">
    <property type="entry name" value="OS09G0287300 PROTEIN"/>
    <property type="match status" value="1"/>
</dbReference>
<dbReference type="RefSeq" id="WP_109270412.1">
    <property type="nucleotide sequence ID" value="NZ_QFFF01000001.1"/>
</dbReference>
<dbReference type="Proteomes" id="UP000245916">
    <property type="component" value="Unassembled WGS sequence"/>
</dbReference>
<evidence type="ECO:0000256" key="1">
    <source>
        <dbReference type="PIRSR" id="PIRSR613078-2"/>
    </source>
</evidence>
<dbReference type="Gene3D" id="3.40.50.1240">
    <property type="entry name" value="Phosphoglycerate mutase-like"/>
    <property type="match status" value="1"/>
</dbReference>
<evidence type="ECO:0000313" key="3">
    <source>
        <dbReference type="Proteomes" id="UP000245916"/>
    </source>
</evidence>
<evidence type="ECO:0000313" key="2">
    <source>
        <dbReference type="EMBL" id="PWG02272.1"/>
    </source>
</evidence>
<gene>
    <name evidence="2" type="ORF">DF286_04900</name>
</gene>
<sequence>MKTLTLLRHAKSSWNDPVAADFDRPLNKRGRRAARTIGREMKNRELRFDRVIASPAVRVIETLDDVTEGYGSPLHPQYDRRIYLASPAALLDLIHEIDDETERLLLVGHNPGLEQLALLLADGGELRDEVAVKYPTATVAEIRIPVQHWRQVRKGMGNIVRFIRPRDLDPTLGPDEDTH</sequence>
<dbReference type="PANTHER" id="PTHR47623">
    <property type="entry name" value="OS09G0287300 PROTEIN"/>
    <property type="match status" value="1"/>
</dbReference>
<feature type="binding site" evidence="1">
    <location>
        <position position="58"/>
    </location>
    <ligand>
        <name>substrate</name>
    </ligand>
</feature>
<accession>A0A2U2J1T2</accession>
<dbReference type="OrthoDB" id="9810154at2"/>
<dbReference type="Pfam" id="PF00300">
    <property type="entry name" value="His_Phos_1"/>
    <property type="match status" value="1"/>
</dbReference>
<dbReference type="AlphaFoldDB" id="A0A2U2J1T2"/>
<dbReference type="CDD" id="cd07067">
    <property type="entry name" value="HP_PGM_like"/>
    <property type="match status" value="1"/>
</dbReference>
<comment type="caution">
    <text evidence="2">The sequence shown here is derived from an EMBL/GenBank/DDBJ whole genome shotgun (WGS) entry which is preliminary data.</text>
</comment>
<feature type="binding site" evidence="1">
    <location>
        <begin position="8"/>
        <end position="15"/>
    </location>
    <ligand>
        <name>substrate</name>
    </ligand>
</feature>
<dbReference type="EMBL" id="QFFF01000001">
    <property type="protein sequence ID" value="PWG02272.1"/>
    <property type="molecule type" value="Genomic_DNA"/>
</dbReference>
<protein>
    <submittedName>
        <fullName evidence="2">Histidine phosphatase family protein</fullName>
    </submittedName>
</protein>
<proteinExistence type="predicted"/>
<dbReference type="InterPro" id="IPR013078">
    <property type="entry name" value="His_Pase_superF_clade-1"/>
</dbReference>
<dbReference type="SUPFAM" id="SSF53254">
    <property type="entry name" value="Phosphoglycerate mutase-like"/>
    <property type="match status" value="1"/>
</dbReference>
<organism evidence="2 3">
    <name type="scientific">Allosphingosinicella humi</name>
    <dbReference type="NCBI Taxonomy" id="2068657"/>
    <lineage>
        <taxon>Bacteria</taxon>
        <taxon>Pseudomonadati</taxon>
        <taxon>Pseudomonadota</taxon>
        <taxon>Alphaproteobacteria</taxon>
        <taxon>Sphingomonadales</taxon>
        <taxon>Sphingomonadaceae</taxon>
        <taxon>Allosphingosinicella</taxon>
    </lineage>
</organism>